<protein>
    <recommendedName>
        <fullName evidence="5">Kringle domain-containing protein</fullName>
    </recommendedName>
</protein>
<dbReference type="Proteomes" id="UP001195483">
    <property type="component" value="Unassembled WGS sequence"/>
</dbReference>
<dbReference type="SMART" id="SM00130">
    <property type="entry name" value="KR"/>
    <property type="match status" value="2"/>
</dbReference>
<dbReference type="CDD" id="cd00108">
    <property type="entry name" value="KR"/>
    <property type="match status" value="2"/>
</dbReference>
<reference evidence="6" key="2">
    <citation type="journal article" date="2021" name="Genome Biol. Evol.">
        <title>Developing a high-quality reference genome for a parasitic bivalve with doubly uniparental inheritance (Bivalvia: Unionida).</title>
        <authorList>
            <person name="Smith C.H."/>
        </authorList>
    </citation>
    <scope>NUCLEOTIDE SEQUENCE</scope>
    <source>
        <strain evidence="6">CHS0354</strain>
        <tissue evidence="6">Mantle</tissue>
    </source>
</reference>
<comment type="caution">
    <text evidence="3">Lacks conserved residue(s) required for the propagation of feature annotation.</text>
</comment>
<evidence type="ECO:0000256" key="2">
    <source>
        <dbReference type="ARBA" id="ARBA00023157"/>
    </source>
</evidence>
<evidence type="ECO:0000313" key="7">
    <source>
        <dbReference type="Proteomes" id="UP001195483"/>
    </source>
</evidence>
<evidence type="ECO:0000256" key="3">
    <source>
        <dbReference type="PROSITE-ProRule" id="PRU00121"/>
    </source>
</evidence>
<accession>A0AAE0SJU0</accession>
<keyword evidence="1 3" id="KW-0420">Kringle</keyword>
<feature type="domain" description="Kringle" evidence="5">
    <location>
        <begin position="106"/>
        <end position="187"/>
    </location>
</feature>
<evidence type="ECO:0000259" key="5">
    <source>
        <dbReference type="PROSITE" id="PS50070"/>
    </source>
</evidence>
<reference evidence="6" key="1">
    <citation type="journal article" date="2021" name="Genome Biol. Evol.">
        <title>A High-Quality Reference Genome for a Parasitic Bivalve with Doubly Uniparental Inheritance (Bivalvia: Unionida).</title>
        <authorList>
            <person name="Smith C.H."/>
        </authorList>
    </citation>
    <scope>NUCLEOTIDE SEQUENCE</scope>
    <source>
        <strain evidence="6">CHS0354</strain>
    </source>
</reference>
<dbReference type="InterPro" id="IPR000001">
    <property type="entry name" value="Kringle"/>
</dbReference>
<dbReference type="PRINTS" id="PR00018">
    <property type="entry name" value="KRINGLE"/>
</dbReference>
<dbReference type="Pfam" id="PF00051">
    <property type="entry name" value="Kringle"/>
    <property type="match status" value="2"/>
</dbReference>
<dbReference type="PROSITE" id="PS50070">
    <property type="entry name" value="KRINGLE_2"/>
    <property type="match status" value="2"/>
</dbReference>
<keyword evidence="7" id="KW-1185">Reference proteome</keyword>
<dbReference type="InterPro" id="IPR050759">
    <property type="entry name" value="Serine_protease_kringle"/>
</dbReference>
<evidence type="ECO:0000256" key="1">
    <source>
        <dbReference type="ARBA" id="ARBA00022572"/>
    </source>
</evidence>
<feature type="chain" id="PRO_5041899006" description="Kringle domain-containing protein" evidence="4">
    <location>
        <begin position="34"/>
        <end position="479"/>
    </location>
</feature>
<sequence length="479" mass="51792">MKMLIRRVLMDHPVLYVIPWILLLLGHVKQVFSQTCPAPSLTTLTDNGCIQLQSVPQYTQTPGSHINYTCAGLITGLVSSYPHCPVELCKADFTWTSPSISCGTNECYNIGSSASYLGHRMCTMSGKTCQRWDTQTPHSHSFTGTNFPDGSLSGANNYCRDPDGSGYPWCFTTDPLVGKESCSVLQCSTVPTNYGTCTTAATLDPTATTAANCGLPTLLAMSDNGCIQLQSIPPYSTTAGTIINYICASLINGFVSAYDHCPEQLCQATGLWTNPTISCGINECYTVGSSSTYQGHRTCTFSGKTCQRWDSQTPHSHSFTAVNFPDGSLALANNYCRDPDGTGSPWCYTTDPTVERESCNVLVCTSVPVNEGTCTTAATSTVAMTTTVTTTAIVPDIFGDKATFSRRQQGSEKYTNIRNLTPVSNSIRCGRECLAEVNCDLFIFDKATRVCNLSHEDLGGISIDCSANNCFKRQREPLI</sequence>
<proteinExistence type="predicted"/>
<dbReference type="InterPro" id="IPR038178">
    <property type="entry name" value="Kringle_sf"/>
</dbReference>
<dbReference type="PANTHER" id="PTHR24261">
    <property type="entry name" value="PLASMINOGEN-RELATED"/>
    <property type="match status" value="1"/>
</dbReference>
<gene>
    <name evidence="6" type="ORF">CHS0354_012364</name>
</gene>
<keyword evidence="2 3" id="KW-1015">Disulfide bond</keyword>
<keyword evidence="4" id="KW-0732">Signal</keyword>
<feature type="disulfide bond" evidence="3">
    <location>
        <begin position="159"/>
        <end position="182"/>
    </location>
</feature>
<evidence type="ECO:0000256" key="4">
    <source>
        <dbReference type="SAM" id="SignalP"/>
    </source>
</evidence>
<comment type="caution">
    <text evidence="6">The sequence shown here is derived from an EMBL/GenBank/DDBJ whole genome shotgun (WGS) entry which is preliminary data.</text>
</comment>
<evidence type="ECO:0000313" key="6">
    <source>
        <dbReference type="EMBL" id="KAK3593270.1"/>
    </source>
</evidence>
<feature type="disulfide bond" evidence="3">
    <location>
        <begin position="336"/>
        <end position="359"/>
    </location>
</feature>
<dbReference type="Gene3D" id="2.40.20.10">
    <property type="entry name" value="Plasminogen Kringle 4"/>
    <property type="match status" value="2"/>
</dbReference>
<reference evidence="6" key="3">
    <citation type="submission" date="2023-05" db="EMBL/GenBank/DDBJ databases">
        <authorList>
            <person name="Smith C.H."/>
        </authorList>
    </citation>
    <scope>NUCLEOTIDE SEQUENCE</scope>
    <source>
        <strain evidence="6">CHS0354</strain>
        <tissue evidence="6">Mantle</tissue>
    </source>
</reference>
<dbReference type="PANTHER" id="PTHR24261:SF7">
    <property type="entry name" value="KRINGLE DOMAIN-CONTAINING PROTEIN"/>
    <property type="match status" value="1"/>
</dbReference>
<dbReference type="AlphaFoldDB" id="A0AAE0SJU0"/>
<dbReference type="SUPFAM" id="SSF57440">
    <property type="entry name" value="Kringle-like"/>
    <property type="match status" value="2"/>
</dbReference>
<name>A0AAE0SJU0_9BIVA</name>
<dbReference type="InterPro" id="IPR013806">
    <property type="entry name" value="Kringle-like"/>
</dbReference>
<dbReference type="EMBL" id="JAEAOA010000748">
    <property type="protein sequence ID" value="KAK3593270.1"/>
    <property type="molecule type" value="Genomic_DNA"/>
</dbReference>
<feature type="domain" description="Kringle" evidence="5">
    <location>
        <begin position="283"/>
        <end position="364"/>
    </location>
</feature>
<organism evidence="6 7">
    <name type="scientific">Potamilus streckersoni</name>
    <dbReference type="NCBI Taxonomy" id="2493646"/>
    <lineage>
        <taxon>Eukaryota</taxon>
        <taxon>Metazoa</taxon>
        <taxon>Spiralia</taxon>
        <taxon>Lophotrochozoa</taxon>
        <taxon>Mollusca</taxon>
        <taxon>Bivalvia</taxon>
        <taxon>Autobranchia</taxon>
        <taxon>Heteroconchia</taxon>
        <taxon>Palaeoheterodonta</taxon>
        <taxon>Unionida</taxon>
        <taxon>Unionoidea</taxon>
        <taxon>Unionidae</taxon>
        <taxon>Ambleminae</taxon>
        <taxon>Lampsilini</taxon>
        <taxon>Potamilus</taxon>
    </lineage>
</organism>
<feature type="signal peptide" evidence="4">
    <location>
        <begin position="1"/>
        <end position="33"/>
    </location>
</feature>